<dbReference type="EMBL" id="JWZX01002762">
    <property type="protein sequence ID" value="KOO27116.1"/>
    <property type="molecule type" value="Genomic_DNA"/>
</dbReference>
<evidence type="ECO:0000313" key="2">
    <source>
        <dbReference type="Proteomes" id="UP000037460"/>
    </source>
</evidence>
<organism evidence="1 2">
    <name type="scientific">Chrysochromulina tobinii</name>
    <dbReference type="NCBI Taxonomy" id="1460289"/>
    <lineage>
        <taxon>Eukaryota</taxon>
        <taxon>Haptista</taxon>
        <taxon>Haptophyta</taxon>
        <taxon>Prymnesiophyceae</taxon>
        <taxon>Prymnesiales</taxon>
        <taxon>Chrysochromulinaceae</taxon>
        <taxon>Chrysochromulina</taxon>
    </lineage>
</organism>
<accession>A0A0M0JKK6</accession>
<name>A0A0M0JKK6_9EUKA</name>
<evidence type="ECO:0000313" key="1">
    <source>
        <dbReference type="EMBL" id="KOO27116.1"/>
    </source>
</evidence>
<dbReference type="AlphaFoldDB" id="A0A0M0JKK6"/>
<protein>
    <submittedName>
        <fullName evidence="1">Uncharacterized protein</fullName>
    </submittedName>
</protein>
<reference evidence="2" key="1">
    <citation type="journal article" date="2015" name="PLoS Genet.">
        <title>Genome Sequence and Transcriptome Analyses of Chrysochromulina tobin: Metabolic Tools for Enhanced Algal Fitness in the Prominent Order Prymnesiales (Haptophyceae).</title>
        <authorList>
            <person name="Hovde B.T."/>
            <person name="Deodato C.R."/>
            <person name="Hunsperger H.M."/>
            <person name="Ryken S.A."/>
            <person name="Yost W."/>
            <person name="Jha R.K."/>
            <person name="Patterson J."/>
            <person name="Monnat R.J. Jr."/>
            <person name="Barlow S.B."/>
            <person name="Starkenburg S.R."/>
            <person name="Cattolico R.A."/>
        </authorList>
    </citation>
    <scope>NUCLEOTIDE SEQUENCE</scope>
    <source>
        <strain evidence="2">CCMP291</strain>
    </source>
</reference>
<dbReference type="Proteomes" id="UP000037460">
    <property type="component" value="Unassembled WGS sequence"/>
</dbReference>
<keyword evidence="2" id="KW-1185">Reference proteome</keyword>
<comment type="caution">
    <text evidence="1">The sequence shown here is derived from an EMBL/GenBank/DDBJ whole genome shotgun (WGS) entry which is preliminary data.</text>
</comment>
<sequence>MSSKAHQDHISAEARALLEVVRDALGTARDEAVASLESSAFIASTALSAAGDGSASAAADRRLSRQLARVRSCHQQLDHELSQFATSGRPILHSTLSDLLCSCVRLQLRRIFEHDRERAAALLTGLPRGRAVGFLAKADSAAKVLSCALYESHSLNHLLDHPTLVALLHASERDARDALRQLPSETVDELLTLHEAHAALRHLLCASSAAPRASDAGWLELRRLLALVDTHGCTDEAHYLPLSQLEQLKGWLFAQQNRVPALVRLLDWSSPQAAVHLRTRGAHAERAES</sequence>
<gene>
    <name evidence="1" type="ORF">Ctob_008078</name>
</gene>
<proteinExistence type="predicted"/>